<gene>
    <name evidence="1" type="ORF">ACCI49_07845</name>
</gene>
<proteinExistence type="predicted"/>
<dbReference type="RefSeq" id="WP_371838405.1">
    <property type="nucleotide sequence ID" value="NZ_JBGMEK010000012.1"/>
</dbReference>
<name>A0ABV4NXI1_9GAMM</name>
<comment type="caution">
    <text evidence="1">The sequence shown here is derived from an EMBL/GenBank/DDBJ whole genome shotgun (WGS) entry which is preliminary data.</text>
</comment>
<sequence length="81" mass="9233">MEKDNVIHLPASVLMRLERGRLNFVDQISDVRLALEVFGGEASPEARTAGLNLIDRELKRIQEQLDRDLKRLPNPLNSEPN</sequence>
<reference evidence="1 2" key="1">
    <citation type="submission" date="2024-08" db="EMBL/GenBank/DDBJ databases">
        <authorList>
            <person name="Ishaq N."/>
        </authorList>
    </citation>
    <scope>NUCLEOTIDE SEQUENCE [LARGE SCALE GENOMIC DNA]</scope>
    <source>
        <strain evidence="1 2">DSM 18651</strain>
    </source>
</reference>
<protein>
    <submittedName>
        <fullName evidence="1">Uncharacterized protein</fullName>
    </submittedName>
</protein>
<evidence type="ECO:0000313" key="2">
    <source>
        <dbReference type="Proteomes" id="UP001569428"/>
    </source>
</evidence>
<dbReference type="EMBL" id="JBGMEK010000012">
    <property type="protein sequence ID" value="MFA0810833.1"/>
    <property type="molecule type" value="Genomic_DNA"/>
</dbReference>
<accession>A0ABV4NXI1</accession>
<keyword evidence="2" id="KW-1185">Reference proteome</keyword>
<dbReference type="Proteomes" id="UP001569428">
    <property type="component" value="Unassembled WGS sequence"/>
</dbReference>
<evidence type="ECO:0000313" key="1">
    <source>
        <dbReference type="EMBL" id="MFA0810833.1"/>
    </source>
</evidence>
<organism evidence="1 2">
    <name type="scientific">Microbulbifer epialgicus</name>
    <dbReference type="NCBI Taxonomy" id="393907"/>
    <lineage>
        <taxon>Bacteria</taxon>
        <taxon>Pseudomonadati</taxon>
        <taxon>Pseudomonadota</taxon>
        <taxon>Gammaproteobacteria</taxon>
        <taxon>Cellvibrionales</taxon>
        <taxon>Microbulbiferaceae</taxon>
        <taxon>Microbulbifer</taxon>
    </lineage>
</organism>